<evidence type="ECO:0000259" key="16">
    <source>
        <dbReference type="PROSITE" id="PS51713"/>
    </source>
</evidence>
<dbReference type="InterPro" id="IPR015946">
    <property type="entry name" value="KH_dom-like_a/b"/>
</dbReference>
<dbReference type="GO" id="GO:0005525">
    <property type="term" value="F:GTP binding"/>
    <property type="evidence" value="ECO:0007669"/>
    <property type="project" value="UniProtKB-UniRule"/>
</dbReference>
<evidence type="ECO:0000256" key="11">
    <source>
        <dbReference type="ARBA" id="ARBA00023136"/>
    </source>
</evidence>
<evidence type="ECO:0000313" key="18">
    <source>
        <dbReference type="Proteomes" id="UP000185783"/>
    </source>
</evidence>
<sequence length="320" mass="36177">MTENENNQNDDGFVFKALSEQQADTNAGFVALIGAPNAGKSTLLNHLVGTKVSIVTHKVQTTRAIVRGVAMEDKAQIVFVDTPGIFKPKRRLDRAMVDTAWGGARDADIVAVIIDAKRGIDSEVEKILVELQNIRLPKVLILNKIDLTPREKLLELAKKANEYTIFDDTFMVSALRGSGTQDILKYFAERMPEGPWLYPEDQASDIPLRMLAAEITREKLYLRLHQELPYISTVETDSWEEKPDGSVRIEQTIYVERDSQKSIVLGKGGQTIKTISQKAREELMEAFEVPVHLFLFVKVRENWSDDPERYRNMGLDFPSN</sequence>
<dbReference type="FunFam" id="3.30.300.20:FF:000031">
    <property type="entry name" value="GTPase Era"/>
    <property type="match status" value="1"/>
</dbReference>
<feature type="region of interest" description="G5" evidence="13">
    <location>
        <begin position="172"/>
        <end position="174"/>
    </location>
</feature>
<evidence type="ECO:0000256" key="9">
    <source>
        <dbReference type="ARBA" id="ARBA00022884"/>
    </source>
</evidence>
<dbReference type="GO" id="GO:0043024">
    <property type="term" value="F:ribosomal small subunit binding"/>
    <property type="evidence" value="ECO:0007669"/>
    <property type="project" value="TreeGrafter"/>
</dbReference>
<dbReference type="InterPro" id="IPR005225">
    <property type="entry name" value="Small_GTP-bd"/>
</dbReference>
<dbReference type="Proteomes" id="UP000185783">
    <property type="component" value="Unassembled WGS sequence"/>
</dbReference>
<comment type="similarity">
    <text evidence="1 12 13 14">Belongs to the TRAFAC class TrmE-Era-EngA-EngB-Septin-like GTPase superfamily. Era GTPase family.</text>
</comment>
<dbReference type="PROSITE" id="PS50823">
    <property type="entry name" value="KH_TYPE_2"/>
    <property type="match status" value="1"/>
</dbReference>
<keyword evidence="9 12" id="KW-0694">RNA-binding</keyword>
<feature type="domain" description="Era-type G" evidence="16">
    <location>
        <begin position="26"/>
        <end position="193"/>
    </location>
</feature>
<evidence type="ECO:0000259" key="15">
    <source>
        <dbReference type="PROSITE" id="PS50823"/>
    </source>
</evidence>
<dbReference type="GO" id="GO:0005829">
    <property type="term" value="C:cytosol"/>
    <property type="evidence" value="ECO:0007669"/>
    <property type="project" value="TreeGrafter"/>
</dbReference>
<evidence type="ECO:0000256" key="1">
    <source>
        <dbReference type="ARBA" id="ARBA00007921"/>
    </source>
</evidence>
<organism evidence="17 18">
    <name type="scientific">Pseudovibrio exalbescens</name>
    <dbReference type="NCBI Taxonomy" id="197461"/>
    <lineage>
        <taxon>Bacteria</taxon>
        <taxon>Pseudomonadati</taxon>
        <taxon>Pseudomonadota</taxon>
        <taxon>Alphaproteobacteria</taxon>
        <taxon>Hyphomicrobiales</taxon>
        <taxon>Stappiaceae</taxon>
        <taxon>Pseudovibrio</taxon>
    </lineage>
</organism>
<evidence type="ECO:0000256" key="10">
    <source>
        <dbReference type="ARBA" id="ARBA00023134"/>
    </source>
</evidence>
<dbReference type="NCBIfam" id="TIGR00231">
    <property type="entry name" value="small_GTP"/>
    <property type="match status" value="1"/>
</dbReference>
<keyword evidence="8 12" id="KW-0547">Nucleotide-binding</keyword>
<evidence type="ECO:0000313" key="17">
    <source>
        <dbReference type="EMBL" id="OKL43677.1"/>
    </source>
</evidence>
<evidence type="ECO:0000256" key="6">
    <source>
        <dbReference type="ARBA" id="ARBA00022519"/>
    </source>
</evidence>
<keyword evidence="5 12" id="KW-0690">Ribosome biogenesis</keyword>
<dbReference type="Gene3D" id="3.40.50.300">
    <property type="entry name" value="P-loop containing nucleotide triphosphate hydrolases"/>
    <property type="match status" value="1"/>
</dbReference>
<dbReference type="PROSITE" id="PS51713">
    <property type="entry name" value="G_ERA"/>
    <property type="match status" value="1"/>
</dbReference>
<proteinExistence type="inferred from homology"/>
<dbReference type="SUPFAM" id="SSF54814">
    <property type="entry name" value="Prokaryotic type KH domain (KH-domain type II)"/>
    <property type="match status" value="1"/>
</dbReference>
<comment type="function">
    <text evidence="12">An essential GTPase that binds both GDP and GTP, with rapid nucleotide exchange. Plays a role in 16S rRNA processing and 30S ribosomal subunit biogenesis and possibly also in cell cycle regulation and energy metabolism.</text>
</comment>
<dbReference type="InterPro" id="IPR005662">
    <property type="entry name" value="GTPase_Era-like"/>
</dbReference>
<dbReference type="AlphaFoldDB" id="A0A1U7JG33"/>
<accession>A0A1U7JG33</accession>
<evidence type="ECO:0000256" key="12">
    <source>
        <dbReference type="HAMAP-Rule" id="MF_00367"/>
    </source>
</evidence>
<feature type="binding site" evidence="12">
    <location>
        <begin position="143"/>
        <end position="146"/>
    </location>
    <ligand>
        <name>GTP</name>
        <dbReference type="ChEBI" id="CHEBI:37565"/>
    </ligand>
</feature>
<dbReference type="InterPro" id="IPR006073">
    <property type="entry name" value="GTP-bd"/>
</dbReference>
<keyword evidence="18" id="KW-1185">Reference proteome</keyword>
<evidence type="ECO:0000256" key="5">
    <source>
        <dbReference type="ARBA" id="ARBA00022517"/>
    </source>
</evidence>
<dbReference type="GO" id="GO:0070181">
    <property type="term" value="F:small ribosomal subunit rRNA binding"/>
    <property type="evidence" value="ECO:0007669"/>
    <property type="project" value="UniProtKB-UniRule"/>
</dbReference>
<dbReference type="OrthoDB" id="9805918at2"/>
<feature type="region of interest" description="G3" evidence="13">
    <location>
        <begin position="81"/>
        <end position="84"/>
    </location>
</feature>
<feature type="region of interest" description="G4" evidence="13">
    <location>
        <begin position="143"/>
        <end position="146"/>
    </location>
</feature>
<dbReference type="InterPro" id="IPR004044">
    <property type="entry name" value="KH_dom_type_2"/>
</dbReference>
<evidence type="ECO:0000256" key="14">
    <source>
        <dbReference type="RuleBase" id="RU003761"/>
    </source>
</evidence>
<keyword evidence="3 12" id="KW-1003">Cell membrane</keyword>
<keyword evidence="4 12" id="KW-0963">Cytoplasm</keyword>
<comment type="caution">
    <text evidence="17">The sequence shown here is derived from an EMBL/GenBank/DDBJ whole genome shotgun (WGS) entry which is preliminary data.</text>
</comment>
<comment type="subcellular location">
    <subcellularLocation>
        <location evidence="12">Cytoplasm</location>
    </subcellularLocation>
    <subcellularLocation>
        <location evidence="12">Cell membrane</location>
        <topology evidence="12">Peripheral membrane protein</topology>
    </subcellularLocation>
</comment>
<dbReference type="STRING" id="197461.A3843_13755"/>
<dbReference type="Gene3D" id="3.30.300.20">
    <property type="match status" value="1"/>
</dbReference>
<dbReference type="Pfam" id="PF01926">
    <property type="entry name" value="MMR_HSR1"/>
    <property type="match status" value="1"/>
</dbReference>
<dbReference type="NCBIfam" id="NF000908">
    <property type="entry name" value="PRK00089.1"/>
    <property type="match status" value="1"/>
</dbReference>
<dbReference type="GO" id="GO:0003924">
    <property type="term" value="F:GTPase activity"/>
    <property type="evidence" value="ECO:0007669"/>
    <property type="project" value="UniProtKB-UniRule"/>
</dbReference>
<dbReference type="CDD" id="cd22534">
    <property type="entry name" value="KH-II_Era"/>
    <property type="match status" value="1"/>
</dbReference>
<dbReference type="InterPro" id="IPR009019">
    <property type="entry name" value="KH_sf_prok-type"/>
</dbReference>
<keyword evidence="7 12" id="KW-0699">rRNA-binding</keyword>
<evidence type="ECO:0000256" key="2">
    <source>
        <dbReference type="ARBA" id="ARBA00020484"/>
    </source>
</evidence>
<dbReference type="GO" id="GO:0000028">
    <property type="term" value="P:ribosomal small subunit assembly"/>
    <property type="evidence" value="ECO:0007669"/>
    <property type="project" value="TreeGrafter"/>
</dbReference>
<evidence type="ECO:0000256" key="8">
    <source>
        <dbReference type="ARBA" id="ARBA00022741"/>
    </source>
</evidence>
<dbReference type="Pfam" id="PF07650">
    <property type="entry name" value="KH_2"/>
    <property type="match status" value="1"/>
</dbReference>
<evidence type="ECO:0000256" key="13">
    <source>
        <dbReference type="PROSITE-ProRule" id="PRU01050"/>
    </source>
</evidence>
<keyword evidence="11 12" id="KW-0472">Membrane</keyword>
<gene>
    <name evidence="12" type="primary">era</name>
    <name evidence="17" type="ORF">A3843_13755</name>
</gene>
<dbReference type="CDD" id="cd04163">
    <property type="entry name" value="Era"/>
    <property type="match status" value="1"/>
</dbReference>
<dbReference type="PANTHER" id="PTHR42698">
    <property type="entry name" value="GTPASE ERA"/>
    <property type="match status" value="1"/>
</dbReference>
<dbReference type="PANTHER" id="PTHR42698:SF1">
    <property type="entry name" value="GTPASE ERA, MITOCHONDRIAL"/>
    <property type="match status" value="1"/>
</dbReference>
<dbReference type="EMBL" id="LVVZ01000019">
    <property type="protein sequence ID" value="OKL43677.1"/>
    <property type="molecule type" value="Genomic_DNA"/>
</dbReference>
<feature type="domain" description="KH type-2" evidence="15">
    <location>
        <begin position="224"/>
        <end position="301"/>
    </location>
</feature>
<feature type="binding site" evidence="12">
    <location>
        <begin position="81"/>
        <end position="85"/>
    </location>
    <ligand>
        <name>GTP</name>
        <dbReference type="ChEBI" id="CHEBI:37565"/>
    </ligand>
</feature>
<dbReference type="NCBIfam" id="TIGR00436">
    <property type="entry name" value="era"/>
    <property type="match status" value="1"/>
</dbReference>
<evidence type="ECO:0000256" key="4">
    <source>
        <dbReference type="ARBA" id="ARBA00022490"/>
    </source>
</evidence>
<feature type="region of interest" description="G1" evidence="13">
    <location>
        <begin position="34"/>
        <end position="41"/>
    </location>
</feature>
<comment type="subunit">
    <text evidence="12">Monomer.</text>
</comment>
<dbReference type="RefSeq" id="WP_028480782.1">
    <property type="nucleotide sequence ID" value="NZ_LVVZ01000019.1"/>
</dbReference>
<feature type="region of interest" description="G2" evidence="13">
    <location>
        <begin position="60"/>
        <end position="64"/>
    </location>
</feature>
<protein>
    <recommendedName>
        <fullName evidence="2 12">GTPase Era</fullName>
    </recommendedName>
</protein>
<dbReference type="InterPro" id="IPR030388">
    <property type="entry name" value="G_ERA_dom"/>
</dbReference>
<dbReference type="HAMAP" id="MF_00367">
    <property type="entry name" value="GTPase_Era"/>
    <property type="match status" value="1"/>
</dbReference>
<evidence type="ECO:0000256" key="7">
    <source>
        <dbReference type="ARBA" id="ARBA00022730"/>
    </source>
</evidence>
<feature type="binding site" evidence="12">
    <location>
        <begin position="34"/>
        <end position="41"/>
    </location>
    <ligand>
        <name>GTP</name>
        <dbReference type="ChEBI" id="CHEBI:37565"/>
    </ligand>
</feature>
<dbReference type="GO" id="GO:0005886">
    <property type="term" value="C:plasma membrane"/>
    <property type="evidence" value="ECO:0007669"/>
    <property type="project" value="UniProtKB-SubCell"/>
</dbReference>
<keyword evidence="6" id="KW-0997">Cell inner membrane</keyword>
<name>A0A1U7JG33_9HYPH</name>
<dbReference type="InterPro" id="IPR027417">
    <property type="entry name" value="P-loop_NTPase"/>
</dbReference>
<dbReference type="SUPFAM" id="SSF52540">
    <property type="entry name" value="P-loop containing nucleoside triphosphate hydrolases"/>
    <property type="match status" value="1"/>
</dbReference>
<evidence type="ECO:0000256" key="3">
    <source>
        <dbReference type="ARBA" id="ARBA00022475"/>
    </source>
</evidence>
<reference evidence="17 18" key="1">
    <citation type="submission" date="2016-03" db="EMBL/GenBank/DDBJ databases">
        <title>Genome sequence of Nesiotobacter sp. nov., a moderately halophilic alphaproteobacterium isolated from the Yellow Sea, China.</title>
        <authorList>
            <person name="Zhang G."/>
            <person name="Zhang R."/>
        </authorList>
    </citation>
    <scope>NUCLEOTIDE SEQUENCE [LARGE SCALE GENOMIC DNA]</scope>
    <source>
        <strain evidence="17 18">WB1-6</strain>
    </source>
</reference>
<keyword evidence="10 12" id="KW-0342">GTP-binding</keyword>